<dbReference type="InterPro" id="IPR050174">
    <property type="entry name" value="Protocadherin/Cadherin-CA"/>
</dbReference>
<comment type="caution">
    <text evidence="12">The sequence shown here is derived from an EMBL/GenBank/DDBJ whole genome shotgun (WGS) entry which is preliminary data.</text>
</comment>
<dbReference type="PANTHER" id="PTHR24028">
    <property type="entry name" value="CADHERIN-87A"/>
    <property type="match status" value="1"/>
</dbReference>
<comment type="subcellular location">
    <subcellularLocation>
        <location evidence="1">Membrane</location>
        <topology evidence="1">Single-pass membrane protein</topology>
    </subcellularLocation>
</comment>
<keyword evidence="13" id="KW-1185">Reference proteome</keyword>
<feature type="region of interest" description="Disordered" evidence="10">
    <location>
        <begin position="165"/>
        <end position="190"/>
    </location>
</feature>
<dbReference type="Proteomes" id="UP001476798">
    <property type="component" value="Unassembled WGS sequence"/>
</dbReference>
<reference evidence="12 13" key="1">
    <citation type="submission" date="2021-06" db="EMBL/GenBank/DDBJ databases">
        <authorList>
            <person name="Palmer J.M."/>
        </authorList>
    </citation>
    <scope>NUCLEOTIDE SEQUENCE [LARGE SCALE GENOMIC DNA]</scope>
    <source>
        <strain evidence="12 13">GA_2019</strain>
        <tissue evidence="12">Muscle</tissue>
    </source>
</reference>
<keyword evidence="2" id="KW-0812">Transmembrane</keyword>
<dbReference type="Gene3D" id="2.60.40.60">
    <property type="entry name" value="Cadherins"/>
    <property type="match status" value="1"/>
</dbReference>
<dbReference type="InterPro" id="IPR013164">
    <property type="entry name" value="Cadherin_N"/>
</dbReference>
<dbReference type="PROSITE" id="PS50268">
    <property type="entry name" value="CADHERIN_2"/>
    <property type="match status" value="1"/>
</dbReference>
<evidence type="ECO:0000256" key="1">
    <source>
        <dbReference type="ARBA" id="ARBA00004167"/>
    </source>
</evidence>
<evidence type="ECO:0000256" key="5">
    <source>
        <dbReference type="ARBA" id="ARBA00022889"/>
    </source>
</evidence>
<keyword evidence="5" id="KW-0130">Cell adhesion</keyword>
<dbReference type="CDD" id="cd11304">
    <property type="entry name" value="Cadherin_repeat"/>
    <property type="match status" value="1"/>
</dbReference>
<dbReference type="Pfam" id="PF08266">
    <property type="entry name" value="Cadherin_2"/>
    <property type="match status" value="1"/>
</dbReference>
<keyword evidence="6" id="KW-1133">Transmembrane helix</keyword>
<keyword evidence="4 9" id="KW-0106">Calcium</keyword>
<dbReference type="InterPro" id="IPR020894">
    <property type="entry name" value="Cadherin_CS"/>
</dbReference>
<keyword evidence="8" id="KW-0325">Glycoprotein</keyword>
<accession>A0ABV0PJ55</accession>
<proteinExistence type="predicted"/>
<protein>
    <recommendedName>
        <fullName evidence="11">Cadherin domain-containing protein</fullName>
    </recommendedName>
</protein>
<evidence type="ECO:0000256" key="4">
    <source>
        <dbReference type="ARBA" id="ARBA00022837"/>
    </source>
</evidence>
<sequence length="190" mass="21825">MEFGFANFIWRLFWISRWCVGFLLFLNSIRHQVTGQIRYSIPEEMKIASIVGNLAQDLGLDLNRLRSGRARIVSGENNQYMELKTDKGILVVKERIDREQLCGDVTPCSLSFEIILENPIELHRVAIEILDINDNAPFFPNKHIQFETSESAAIGAKFPIEKAFGQRGTPQPRFKGNSCGRREPTEIWNR</sequence>
<dbReference type="SUPFAM" id="SSF49313">
    <property type="entry name" value="Cadherin-like"/>
    <property type="match status" value="2"/>
</dbReference>
<dbReference type="PRINTS" id="PR00205">
    <property type="entry name" value="CADHERIN"/>
</dbReference>
<evidence type="ECO:0000256" key="6">
    <source>
        <dbReference type="ARBA" id="ARBA00022989"/>
    </source>
</evidence>
<organism evidence="12 13">
    <name type="scientific">Goodea atripinnis</name>
    <dbReference type="NCBI Taxonomy" id="208336"/>
    <lineage>
        <taxon>Eukaryota</taxon>
        <taxon>Metazoa</taxon>
        <taxon>Chordata</taxon>
        <taxon>Craniata</taxon>
        <taxon>Vertebrata</taxon>
        <taxon>Euteleostomi</taxon>
        <taxon>Actinopterygii</taxon>
        <taxon>Neopterygii</taxon>
        <taxon>Teleostei</taxon>
        <taxon>Neoteleostei</taxon>
        <taxon>Acanthomorphata</taxon>
        <taxon>Ovalentaria</taxon>
        <taxon>Atherinomorphae</taxon>
        <taxon>Cyprinodontiformes</taxon>
        <taxon>Goodeidae</taxon>
        <taxon>Goodea</taxon>
    </lineage>
</organism>
<keyword evidence="7" id="KW-0472">Membrane</keyword>
<dbReference type="PANTHER" id="PTHR24028:SF296">
    <property type="entry name" value="PROTOCADHERIN 1 GAMMA 11 PRECURSOR-RELATED"/>
    <property type="match status" value="1"/>
</dbReference>
<evidence type="ECO:0000256" key="10">
    <source>
        <dbReference type="SAM" id="MobiDB-lite"/>
    </source>
</evidence>
<name>A0ABV0PJ55_9TELE</name>
<evidence type="ECO:0000313" key="12">
    <source>
        <dbReference type="EMBL" id="MEQ2183490.1"/>
    </source>
</evidence>
<evidence type="ECO:0000313" key="13">
    <source>
        <dbReference type="Proteomes" id="UP001476798"/>
    </source>
</evidence>
<feature type="compositionally biased region" description="Basic and acidic residues" evidence="10">
    <location>
        <begin position="180"/>
        <end position="190"/>
    </location>
</feature>
<evidence type="ECO:0000259" key="11">
    <source>
        <dbReference type="PROSITE" id="PS50268"/>
    </source>
</evidence>
<dbReference type="InterPro" id="IPR002126">
    <property type="entry name" value="Cadherin-like_dom"/>
</dbReference>
<evidence type="ECO:0000256" key="9">
    <source>
        <dbReference type="PROSITE-ProRule" id="PRU00043"/>
    </source>
</evidence>
<feature type="domain" description="Cadherin" evidence="11">
    <location>
        <begin position="71"/>
        <end position="139"/>
    </location>
</feature>
<keyword evidence="3" id="KW-0677">Repeat</keyword>
<evidence type="ECO:0000256" key="3">
    <source>
        <dbReference type="ARBA" id="ARBA00022737"/>
    </source>
</evidence>
<evidence type="ECO:0000256" key="8">
    <source>
        <dbReference type="ARBA" id="ARBA00023180"/>
    </source>
</evidence>
<dbReference type="PROSITE" id="PS00232">
    <property type="entry name" value="CADHERIN_1"/>
    <property type="match status" value="1"/>
</dbReference>
<dbReference type="EMBL" id="JAHRIO010076683">
    <property type="protein sequence ID" value="MEQ2183490.1"/>
    <property type="molecule type" value="Genomic_DNA"/>
</dbReference>
<gene>
    <name evidence="12" type="ORF">GOODEAATRI_033226</name>
</gene>
<dbReference type="InterPro" id="IPR015919">
    <property type="entry name" value="Cadherin-like_sf"/>
</dbReference>
<evidence type="ECO:0000256" key="2">
    <source>
        <dbReference type="ARBA" id="ARBA00022692"/>
    </source>
</evidence>
<evidence type="ECO:0000256" key="7">
    <source>
        <dbReference type="ARBA" id="ARBA00023136"/>
    </source>
</evidence>